<gene>
    <name evidence="2" type="ORF">H9704_00880</name>
</gene>
<feature type="transmembrane region" description="Helical" evidence="1">
    <location>
        <begin position="82"/>
        <end position="103"/>
    </location>
</feature>
<sequence>MKFLIIHLLEASAWPMEAPSPYSAFHLGLTAAGILTAFLLARRLSRTQRPVKLLFICGLLLALSEVYKQLFLYYIVNGGHYDWWYFPFQLCSVPMYLCLLLPLLQTAWHGRIARAFYTFLQDYGLLGGVMALAEPSGLMHPYWTLTLHGFLWHFVLIFLGLFCSMRGLGGKSRRRFLSSLPLFLLCCVIATAVNVLSHPYGNADMFYISPYYPNGQVIFHQIALAAGTLPGNLLYILSIILGAAILHWLLRASSANKVNII</sequence>
<evidence type="ECO:0000256" key="1">
    <source>
        <dbReference type="SAM" id="Phobius"/>
    </source>
</evidence>
<organism evidence="2 3">
    <name type="scientific">Candidatus Enterocloster excrementipullorum</name>
    <dbReference type="NCBI Taxonomy" id="2838559"/>
    <lineage>
        <taxon>Bacteria</taxon>
        <taxon>Bacillati</taxon>
        <taxon>Bacillota</taxon>
        <taxon>Clostridia</taxon>
        <taxon>Lachnospirales</taxon>
        <taxon>Lachnospiraceae</taxon>
        <taxon>Enterocloster</taxon>
    </lineage>
</organism>
<evidence type="ECO:0000313" key="3">
    <source>
        <dbReference type="Proteomes" id="UP000823910"/>
    </source>
</evidence>
<name>A0A9D2MXF3_9FIRM</name>
<reference evidence="2" key="1">
    <citation type="journal article" date="2021" name="PeerJ">
        <title>Extensive microbial diversity within the chicken gut microbiome revealed by metagenomics and culture.</title>
        <authorList>
            <person name="Gilroy R."/>
            <person name="Ravi A."/>
            <person name="Getino M."/>
            <person name="Pursley I."/>
            <person name="Horton D.L."/>
            <person name="Alikhan N.F."/>
            <person name="Baker D."/>
            <person name="Gharbi K."/>
            <person name="Hall N."/>
            <person name="Watson M."/>
            <person name="Adriaenssens E.M."/>
            <person name="Foster-Nyarko E."/>
            <person name="Jarju S."/>
            <person name="Secka A."/>
            <person name="Antonio M."/>
            <person name="Oren A."/>
            <person name="Chaudhuri R.R."/>
            <person name="La Ragione R."/>
            <person name="Hildebrand F."/>
            <person name="Pallen M.J."/>
        </authorList>
    </citation>
    <scope>NUCLEOTIDE SEQUENCE</scope>
    <source>
        <strain evidence="2">CHK180-15479</strain>
    </source>
</reference>
<feature type="transmembrane region" description="Helical" evidence="1">
    <location>
        <begin position="53"/>
        <end position="76"/>
    </location>
</feature>
<keyword evidence="1" id="KW-0812">Transmembrane</keyword>
<keyword evidence="1" id="KW-0472">Membrane</keyword>
<comment type="caution">
    <text evidence="2">The sequence shown here is derived from an EMBL/GenBank/DDBJ whole genome shotgun (WGS) entry which is preliminary data.</text>
</comment>
<proteinExistence type="predicted"/>
<feature type="transmembrane region" description="Helical" evidence="1">
    <location>
        <begin position="176"/>
        <end position="196"/>
    </location>
</feature>
<feature type="transmembrane region" description="Helical" evidence="1">
    <location>
        <begin position="115"/>
        <end position="133"/>
    </location>
</feature>
<feature type="transmembrane region" description="Helical" evidence="1">
    <location>
        <begin position="233"/>
        <end position="250"/>
    </location>
</feature>
<protein>
    <submittedName>
        <fullName evidence="2">YwaF family protein</fullName>
    </submittedName>
</protein>
<feature type="transmembrane region" description="Helical" evidence="1">
    <location>
        <begin position="23"/>
        <end position="41"/>
    </location>
</feature>
<feature type="transmembrane region" description="Helical" evidence="1">
    <location>
        <begin position="145"/>
        <end position="164"/>
    </location>
</feature>
<dbReference type="AlphaFoldDB" id="A0A9D2MXF3"/>
<accession>A0A9D2MXF3</accession>
<dbReference type="Pfam" id="PF14808">
    <property type="entry name" value="TMEM164"/>
    <property type="match status" value="1"/>
</dbReference>
<evidence type="ECO:0000313" key="2">
    <source>
        <dbReference type="EMBL" id="HJC04710.1"/>
    </source>
</evidence>
<reference evidence="2" key="2">
    <citation type="submission" date="2021-04" db="EMBL/GenBank/DDBJ databases">
        <authorList>
            <person name="Gilroy R."/>
        </authorList>
    </citation>
    <scope>NUCLEOTIDE SEQUENCE</scope>
    <source>
        <strain evidence="2">CHK180-15479</strain>
    </source>
</reference>
<keyword evidence="1" id="KW-1133">Transmembrane helix</keyword>
<dbReference type="EMBL" id="DWWT01000002">
    <property type="protein sequence ID" value="HJC04710.1"/>
    <property type="molecule type" value="Genomic_DNA"/>
</dbReference>
<dbReference type="Proteomes" id="UP000823910">
    <property type="component" value="Unassembled WGS sequence"/>
</dbReference>